<dbReference type="InterPro" id="IPR000152">
    <property type="entry name" value="EGF-type_Asp/Asn_hydroxyl_site"/>
</dbReference>
<feature type="domain" description="EGF-like" evidence="10">
    <location>
        <begin position="141"/>
        <end position="181"/>
    </location>
</feature>
<dbReference type="InterPro" id="IPR018097">
    <property type="entry name" value="EGF_Ca-bd_CS"/>
</dbReference>
<dbReference type="EMBL" id="JAIWYP010000008">
    <property type="protein sequence ID" value="KAH3785136.1"/>
    <property type="molecule type" value="Genomic_DNA"/>
</dbReference>
<evidence type="ECO:0000256" key="9">
    <source>
        <dbReference type="SAM" id="SignalP"/>
    </source>
</evidence>
<dbReference type="AlphaFoldDB" id="A0A9D4IR55"/>
<evidence type="ECO:0000256" key="6">
    <source>
        <dbReference type="ARBA" id="ARBA00023157"/>
    </source>
</evidence>
<comment type="subcellular location">
    <subcellularLocation>
        <location evidence="1">Secreted</location>
    </subcellularLocation>
</comment>
<dbReference type="GO" id="GO:0005509">
    <property type="term" value="F:calcium ion binding"/>
    <property type="evidence" value="ECO:0007669"/>
    <property type="project" value="InterPro"/>
</dbReference>
<dbReference type="PROSITE" id="PS51257">
    <property type="entry name" value="PROKAR_LIPOPROTEIN"/>
    <property type="match status" value="1"/>
</dbReference>
<dbReference type="InterPro" id="IPR001881">
    <property type="entry name" value="EGF-like_Ca-bd_dom"/>
</dbReference>
<keyword evidence="2" id="KW-0964">Secreted</keyword>
<comment type="caution">
    <text evidence="11">The sequence shown here is derived from an EMBL/GenBank/DDBJ whole genome shotgun (WGS) entry which is preliminary data.</text>
</comment>
<dbReference type="FunFam" id="2.10.25.10:FF:000240">
    <property type="entry name" value="Vitamin K-dependent protein S"/>
    <property type="match status" value="1"/>
</dbReference>
<evidence type="ECO:0000313" key="11">
    <source>
        <dbReference type="EMBL" id="KAH3785136.1"/>
    </source>
</evidence>
<dbReference type="FunFam" id="2.10.25.10:FF:000010">
    <property type="entry name" value="Pro-epidermal growth factor"/>
    <property type="match status" value="2"/>
</dbReference>
<evidence type="ECO:0000256" key="2">
    <source>
        <dbReference type="ARBA" id="ARBA00022525"/>
    </source>
</evidence>
<dbReference type="SMART" id="SM00179">
    <property type="entry name" value="EGF_CA"/>
    <property type="match status" value="4"/>
</dbReference>
<feature type="signal peptide" evidence="9">
    <location>
        <begin position="1"/>
        <end position="27"/>
    </location>
</feature>
<keyword evidence="3 8" id="KW-0245">EGF-like domain</keyword>
<evidence type="ECO:0000256" key="7">
    <source>
        <dbReference type="ARBA" id="ARBA00023180"/>
    </source>
</evidence>
<dbReference type="InterPro" id="IPR052080">
    <property type="entry name" value="vWF_C/EGF_Fibrillin"/>
</dbReference>
<dbReference type="PROSITE" id="PS01187">
    <property type="entry name" value="EGF_CA"/>
    <property type="match status" value="2"/>
</dbReference>
<keyword evidence="6" id="KW-1015">Disulfide bond</keyword>
<dbReference type="Proteomes" id="UP000828390">
    <property type="component" value="Unassembled WGS sequence"/>
</dbReference>
<dbReference type="PANTHER" id="PTHR47333:SF4">
    <property type="entry name" value="EGF-LIKE DOMAIN-CONTAINING PROTEIN"/>
    <property type="match status" value="1"/>
</dbReference>
<dbReference type="PANTHER" id="PTHR47333">
    <property type="entry name" value="VON WILLEBRAND FACTOR C AND EGF DOMAIN-CONTAINING PROTEIN"/>
    <property type="match status" value="1"/>
</dbReference>
<sequence>MLEHWKDSSKLCAIGLVILTLPVVAYACTWGNYDDCPSWPSCSKSCGGGSRCRTCESCFWKIDKTFCETCNAFCYNGGVYESGSCQCQSWRSGDCCEQCRQIYIAKCLHGRQECGGSPDGVRCTQCENGYTSGGYGKGCIDVDECRDGTTGCSHGCENTAGSYRCTCPNGYVLNSDGRTCRDIDECVLGGCSQVCTNHGGSFSCSCYPGYQLQADQRSCTDINECRIGASKCSHMCINTAGSYHCRCNQGYVLEANGLACTDIDECADVLNGGCDDLCINTVGSFKCACNGNSTIETDGFTCSGANVEPSNFFSTNGLIHQLLPKGCHYIIMSKCDADSKSIILSSTSAWHKLQSNNDVVYTFGITFVEIKTIVLPL</sequence>
<keyword evidence="4 9" id="KW-0732">Signal</keyword>
<reference evidence="11" key="2">
    <citation type="submission" date="2020-11" db="EMBL/GenBank/DDBJ databases">
        <authorList>
            <person name="McCartney M.A."/>
            <person name="Auch B."/>
            <person name="Kono T."/>
            <person name="Mallez S."/>
            <person name="Becker A."/>
            <person name="Gohl D.M."/>
            <person name="Silverstein K.A.T."/>
            <person name="Koren S."/>
            <person name="Bechman K.B."/>
            <person name="Herman A."/>
            <person name="Abrahante J.E."/>
            <person name="Garbe J."/>
        </authorList>
    </citation>
    <scope>NUCLEOTIDE SEQUENCE</scope>
    <source>
        <strain evidence="11">Duluth1</strain>
        <tissue evidence="11">Whole animal</tissue>
    </source>
</reference>
<dbReference type="SUPFAM" id="SSF57184">
    <property type="entry name" value="Growth factor receptor domain"/>
    <property type="match status" value="1"/>
</dbReference>
<gene>
    <name evidence="11" type="ORF">DPMN_163221</name>
</gene>
<dbReference type="InterPro" id="IPR009030">
    <property type="entry name" value="Growth_fac_rcpt_cys_sf"/>
</dbReference>
<comment type="caution">
    <text evidence="8">Lacks conserved residue(s) required for the propagation of feature annotation.</text>
</comment>
<evidence type="ECO:0000256" key="8">
    <source>
        <dbReference type="PROSITE-ProRule" id="PRU00076"/>
    </source>
</evidence>
<keyword evidence="12" id="KW-1185">Reference proteome</keyword>
<dbReference type="Pfam" id="PF12662">
    <property type="entry name" value="cEGF"/>
    <property type="match status" value="3"/>
</dbReference>
<dbReference type="PROSITE" id="PS50026">
    <property type="entry name" value="EGF_3"/>
    <property type="match status" value="2"/>
</dbReference>
<organism evidence="11 12">
    <name type="scientific">Dreissena polymorpha</name>
    <name type="common">Zebra mussel</name>
    <name type="synonym">Mytilus polymorpha</name>
    <dbReference type="NCBI Taxonomy" id="45954"/>
    <lineage>
        <taxon>Eukaryota</taxon>
        <taxon>Metazoa</taxon>
        <taxon>Spiralia</taxon>
        <taxon>Lophotrochozoa</taxon>
        <taxon>Mollusca</taxon>
        <taxon>Bivalvia</taxon>
        <taxon>Autobranchia</taxon>
        <taxon>Heteroconchia</taxon>
        <taxon>Euheterodonta</taxon>
        <taxon>Imparidentia</taxon>
        <taxon>Neoheterodontei</taxon>
        <taxon>Myida</taxon>
        <taxon>Dreissenoidea</taxon>
        <taxon>Dreissenidae</taxon>
        <taxon>Dreissena</taxon>
    </lineage>
</organism>
<dbReference type="InterPro" id="IPR000742">
    <property type="entry name" value="EGF"/>
</dbReference>
<evidence type="ECO:0000256" key="3">
    <source>
        <dbReference type="ARBA" id="ARBA00022536"/>
    </source>
</evidence>
<evidence type="ECO:0000259" key="10">
    <source>
        <dbReference type="PROSITE" id="PS50026"/>
    </source>
</evidence>
<evidence type="ECO:0000256" key="5">
    <source>
        <dbReference type="ARBA" id="ARBA00022737"/>
    </source>
</evidence>
<dbReference type="PROSITE" id="PS01186">
    <property type="entry name" value="EGF_2"/>
    <property type="match status" value="2"/>
</dbReference>
<dbReference type="SUPFAM" id="SSF57196">
    <property type="entry name" value="EGF/Laminin"/>
    <property type="match status" value="1"/>
</dbReference>
<dbReference type="GO" id="GO:0005576">
    <property type="term" value="C:extracellular region"/>
    <property type="evidence" value="ECO:0007669"/>
    <property type="project" value="UniProtKB-SubCell"/>
</dbReference>
<dbReference type="InterPro" id="IPR026823">
    <property type="entry name" value="cEGF"/>
</dbReference>
<dbReference type="SMART" id="SM00181">
    <property type="entry name" value="EGF"/>
    <property type="match status" value="5"/>
</dbReference>
<dbReference type="PROSITE" id="PS00010">
    <property type="entry name" value="ASX_HYDROXYL"/>
    <property type="match status" value="3"/>
</dbReference>
<evidence type="ECO:0000256" key="4">
    <source>
        <dbReference type="ARBA" id="ARBA00022729"/>
    </source>
</evidence>
<accession>A0A9D4IR55</accession>
<evidence type="ECO:0000256" key="1">
    <source>
        <dbReference type="ARBA" id="ARBA00004613"/>
    </source>
</evidence>
<feature type="domain" description="EGF-like" evidence="10">
    <location>
        <begin position="182"/>
        <end position="220"/>
    </location>
</feature>
<proteinExistence type="predicted"/>
<reference evidence="11" key="1">
    <citation type="journal article" date="2019" name="bioRxiv">
        <title>The Genome of the Zebra Mussel, Dreissena polymorpha: A Resource for Invasive Species Research.</title>
        <authorList>
            <person name="McCartney M.A."/>
            <person name="Auch B."/>
            <person name="Kono T."/>
            <person name="Mallez S."/>
            <person name="Zhang Y."/>
            <person name="Obille A."/>
            <person name="Becker A."/>
            <person name="Abrahante J.E."/>
            <person name="Garbe J."/>
            <person name="Badalamenti J.P."/>
            <person name="Herman A."/>
            <person name="Mangelson H."/>
            <person name="Liachko I."/>
            <person name="Sullivan S."/>
            <person name="Sone E.D."/>
            <person name="Koren S."/>
            <person name="Silverstein K.A.T."/>
            <person name="Beckman K.B."/>
            <person name="Gohl D.M."/>
        </authorList>
    </citation>
    <scope>NUCLEOTIDE SEQUENCE</scope>
    <source>
        <strain evidence="11">Duluth1</strain>
        <tissue evidence="11">Whole animal</tissue>
    </source>
</reference>
<protein>
    <recommendedName>
        <fullName evidence="10">EGF-like domain-containing protein</fullName>
    </recommendedName>
</protein>
<feature type="chain" id="PRO_5038360599" description="EGF-like domain-containing protein" evidence="9">
    <location>
        <begin position="28"/>
        <end position="377"/>
    </location>
</feature>
<evidence type="ECO:0000313" key="12">
    <source>
        <dbReference type="Proteomes" id="UP000828390"/>
    </source>
</evidence>
<keyword evidence="5" id="KW-0677">Repeat</keyword>
<name>A0A9D4IR55_DREPO</name>
<dbReference type="Gene3D" id="2.10.25.10">
    <property type="entry name" value="Laminin"/>
    <property type="match status" value="4"/>
</dbReference>
<keyword evidence="7" id="KW-0325">Glycoprotein</keyword>